<protein>
    <submittedName>
        <fullName evidence="2">GAF domain protein</fullName>
    </submittedName>
</protein>
<proteinExistence type="predicted"/>
<organism evidence="2 3">
    <name type="scientific">Rubinisphaera brasiliensis (strain ATCC 49424 / DSM 5305 / JCM 21570 / IAM 15109 / NBRC 103401 / IFAM 1448)</name>
    <name type="common">Planctomyces brasiliensis</name>
    <dbReference type="NCBI Taxonomy" id="756272"/>
    <lineage>
        <taxon>Bacteria</taxon>
        <taxon>Pseudomonadati</taxon>
        <taxon>Planctomycetota</taxon>
        <taxon>Planctomycetia</taxon>
        <taxon>Planctomycetales</taxon>
        <taxon>Planctomycetaceae</taxon>
        <taxon>Rubinisphaera</taxon>
    </lineage>
</organism>
<evidence type="ECO:0000313" key="3">
    <source>
        <dbReference type="Proteomes" id="UP000006860"/>
    </source>
</evidence>
<dbReference type="Gene3D" id="3.30.450.40">
    <property type="match status" value="2"/>
</dbReference>
<dbReference type="InterPro" id="IPR003018">
    <property type="entry name" value="GAF"/>
</dbReference>
<name>F0SQD0_RUBBR</name>
<evidence type="ECO:0000259" key="1">
    <source>
        <dbReference type="SMART" id="SM00065"/>
    </source>
</evidence>
<dbReference type="eggNOG" id="COG2203">
    <property type="taxonomic scope" value="Bacteria"/>
</dbReference>
<dbReference type="Proteomes" id="UP000006860">
    <property type="component" value="Chromosome"/>
</dbReference>
<evidence type="ECO:0000313" key="2">
    <source>
        <dbReference type="EMBL" id="ADY62309.1"/>
    </source>
</evidence>
<dbReference type="EMBL" id="CP002546">
    <property type="protein sequence ID" value="ADY62309.1"/>
    <property type="molecule type" value="Genomic_DNA"/>
</dbReference>
<dbReference type="SMART" id="SM00065">
    <property type="entry name" value="GAF"/>
    <property type="match status" value="2"/>
</dbReference>
<dbReference type="InterPro" id="IPR050393">
    <property type="entry name" value="MFP_Efflux_Pump"/>
</dbReference>
<dbReference type="RefSeq" id="WP_013631013.1">
    <property type="nucleotide sequence ID" value="NC_015174.1"/>
</dbReference>
<dbReference type="AlphaFoldDB" id="F0SQD0"/>
<dbReference type="PANTHER" id="PTHR30367:SF1">
    <property type="entry name" value="MULTIDRUG RESISTANCE PROTEIN MDTN"/>
    <property type="match status" value="1"/>
</dbReference>
<dbReference type="eggNOG" id="COG0845">
    <property type="taxonomic scope" value="Bacteria"/>
</dbReference>
<keyword evidence="3" id="KW-1185">Reference proteome</keyword>
<dbReference type="PANTHER" id="PTHR30367">
    <property type="entry name" value="P-HYDROXYBENZOIC ACID EFFLUX PUMP SUBUNIT AAEA-RELATED"/>
    <property type="match status" value="1"/>
</dbReference>
<dbReference type="HOGENOM" id="CLU_402625_0_0_0"/>
<dbReference type="SUPFAM" id="SSF55781">
    <property type="entry name" value="GAF domain-like"/>
    <property type="match status" value="2"/>
</dbReference>
<dbReference type="OrthoDB" id="248877at2"/>
<feature type="domain" description="GAF" evidence="1">
    <location>
        <begin position="192"/>
        <end position="357"/>
    </location>
</feature>
<dbReference type="InterPro" id="IPR029016">
    <property type="entry name" value="GAF-like_dom_sf"/>
</dbReference>
<dbReference type="Pfam" id="PF01590">
    <property type="entry name" value="GAF"/>
    <property type="match status" value="1"/>
</dbReference>
<dbReference type="STRING" id="756272.Plabr_4738"/>
<accession>F0SQD0</accession>
<feature type="domain" description="GAF" evidence="1">
    <location>
        <begin position="28"/>
        <end position="167"/>
    </location>
</feature>
<sequence length="682" mass="75483">MASDPTLLAVDSADVVAQLESAVESGRPLNEVLPEFLTTVVNGTNAGAGVIWLADANNILRPAIQERWSQAGIQGDGPRVDRHRQLVTRAVEQRRILLAGPHNTELNELPLPRTFLFAPLLRQNALLGVFELVLPRQSSEVELTAVVEIVEHVQGFVELWEDENQTAFRPVGTPAFWRQAEPFLFDLQQHLDSRHLGYSASTSLRDLLAVDRVTVVGRTGRSLKVLAVSGQVKVSRHSPHVRQAKQVAGEVIQADEMLLHCRQNQLATHDMSPNVAEFLNATHAQVLAVIPLHAHPEPDTADAEPNRKPKTERSVGALIVERSKSSSFDAAHVEVLRLLADHVGNALGRTQRHESLLLLPVWRTLGRTYHWLTRNHLRKSIAALLLIAIALVSLVVVPWDYRVTGDGSLMPTVQRRVFAPSDAEVGEVHVTGGEFVEAGTPLVQLVSKELESEEIRLRTLIQEKQTSLNALRSAREASQRADDQSRTIEIEGQYAEHHVEIRHLREQHRGVKDRLQQLNVVAPCAGVVATFQVDQLLSDRPVNRGDILLEVMDPQQGWQLELKLEDRRMGPLLAAAEENGELPVEFILVTRPEVAYHGSVKSIGYRSNSMPEAGNVVDLHVDPALRTSSEEGSQDARATNALPPEALWIGASVKAKISCGPRPLGYVLFGDVIDYLRKTLWL</sequence>
<dbReference type="KEGG" id="pbs:Plabr_4738"/>
<reference evidence="3" key="1">
    <citation type="submission" date="2011-02" db="EMBL/GenBank/DDBJ databases">
        <title>The complete genome of Planctomyces brasiliensis DSM 5305.</title>
        <authorList>
            <person name="Lucas S."/>
            <person name="Copeland A."/>
            <person name="Lapidus A."/>
            <person name="Bruce D."/>
            <person name="Goodwin L."/>
            <person name="Pitluck S."/>
            <person name="Kyrpides N."/>
            <person name="Mavromatis K."/>
            <person name="Pagani I."/>
            <person name="Ivanova N."/>
            <person name="Ovchinnikova G."/>
            <person name="Lu M."/>
            <person name="Detter J.C."/>
            <person name="Han C."/>
            <person name="Land M."/>
            <person name="Hauser L."/>
            <person name="Markowitz V."/>
            <person name="Cheng J.-F."/>
            <person name="Hugenholtz P."/>
            <person name="Woyke T."/>
            <person name="Wu D."/>
            <person name="Tindall B."/>
            <person name="Pomrenke H.G."/>
            <person name="Brambilla E."/>
            <person name="Klenk H.-P."/>
            <person name="Eisen J.A."/>
        </authorList>
    </citation>
    <scope>NUCLEOTIDE SEQUENCE [LARGE SCALE GENOMIC DNA]</scope>
    <source>
        <strain evidence="3">ATCC 49424 / DSM 5305 / JCM 21570 / NBRC 103401 / IFAM 1448</strain>
    </source>
</reference>
<gene>
    <name evidence="2" type="ordered locus">Plabr_4738</name>
</gene>